<accession>V7HSA7</accession>
<name>V7HSA7_9GAMM</name>
<dbReference type="AlphaFoldDB" id="V7HSA7"/>
<dbReference type="Proteomes" id="UP000019205">
    <property type="component" value="Chromosome"/>
</dbReference>
<keyword evidence="1" id="KW-0472">Membrane</keyword>
<evidence type="ECO:0000313" key="3">
    <source>
        <dbReference type="Proteomes" id="UP000019205"/>
    </source>
</evidence>
<sequence length="95" mass="9973">MLIDTSAILLNLLNIALIGLFTATLLLCSLAPFAARRAIQLSAGARQGVLWSFVAAPWLVGILCALLFFTVPSRIRKCDLAGPPGALAPPLCVLS</sequence>
<dbReference type="EMBL" id="AAOA02000001">
    <property type="protein sequence ID" value="ESZ89438.1"/>
    <property type="molecule type" value="Genomic_DNA"/>
</dbReference>
<keyword evidence="1" id="KW-0812">Transmembrane</keyword>
<reference evidence="2 3" key="2">
    <citation type="journal article" date="2009" name="PLoS ONE">
        <title>The photosynthetic apparatus and its regulation in the aerobic gammaproteobacterium Congregibacter litoralis gen. nov., sp. nov.</title>
        <authorList>
            <person name="Spring S."/>
            <person name="Lunsdorf H."/>
            <person name="Fuchs B.M."/>
            <person name="Tindall B.J."/>
        </authorList>
    </citation>
    <scope>NUCLEOTIDE SEQUENCE [LARGE SCALE GENOMIC DNA]</scope>
    <source>
        <strain evidence="2">KT71</strain>
    </source>
</reference>
<evidence type="ECO:0000313" key="2">
    <source>
        <dbReference type="EMBL" id="ESZ89438.1"/>
    </source>
</evidence>
<comment type="caution">
    <text evidence="2">The sequence shown here is derived from an EMBL/GenBank/DDBJ whole genome shotgun (WGS) entry which is preliminary data.</text>
</comment>
<dbReference type="HOGENOM" id="CLU_2368009_0_0_6"/>
<proteinExistence type="predicted"/>
<feature type="transmembrane region" description="Helical" evidence="1">
    <location>
        <begin position="12"/>
        <end position="34"/>
    </location>
</feature>
<feature type="transmembrane region" description="Helical" evidence="1">
    <location>
        <begin position="49"/>
        <end position="69"/>
    </location>
</feature>
<dbReference type="RefSeq" id="WP_023659699.1">
    <property type="nucleotide sequence ID" value="NZ_CM002299.1"/>
</dbReference>
<protein>
    <submittedName>
        <fullName evidence="2">Uncharacterized protein</fullName>
    </submittedName>
</protein>
<keyword evidence="1" id="KW-1133">Transmembrane helix</keyword>
<evidence type="ECO:0000256" key="1">
    <source>
        <dbReference type="SAM" id="Phobius"/>
    </source>
</evidence>
<dbReference type="STRING" id="314285.KT71_002438"/>
<reference evidence="2 3" key="1">
    <citation type="journal article" date="2007" name="Proc. Natl. Acad. Sci. U.S.A.">
        <title>Characterization of a marine gammaproteobacterium capable of aerobic anoxygenic photosynthesis.</title>
        <authorList>
            <person name="Fuchs B.M."/>
            <person name="Spring S."/>
            <person name="Teeling H."/>
            <person name="Quast C."/>
            <person name="Wulf J."/>
            <person name="Schattenhofer M."/>
            <person name="Yan S."/>
            <person name="Ferriera S."/>
            <person name="Johnson J."/>
            <person name="Glockner F.O."/>
            <person name="Amann R."/>
        </authorList>
    </citation>
    <scope>NUCLEOTIDE SEQUENCE [LARGE SCALE GENOMIC DNA]</scope>
    <source>
        <strain evidence="2">KT71</strain>
    </source>
</reference>
<keyword evidence="3" id="KW-1185">Reference proteome</keyword>
<organism evidence="2 3">
    <name type="scientific">Congregibacter litoralis KT71</name>
    <dbReference type="NCBI Taxonomy" id="314285"/>
    <lineage>
        <taxon>Bacteria</taxon>
        <taxon>Pseudomonadati</taxon>
        <taxon>Pseudomonadota</taxon>
        <taxon>Gammaproteobacteria</taxon>
        <taxon>Cellvibrionales</taxon>
        <taxon>Halieaceae</taxon>
        <taxon>Congregibacter</taxon>
    </lineage>
</organism>
<gene>
    <name evidence="2" type="ORF">KT71_002438</name>
</gene>